<reference evidence="1" key="1">
    <citation type="submission" date="2023-07" db="EMBL/GenBank/DDBJ databases">
        <title>Genomic Encyclopedia of Type Strains, Phase IV (KMG-IV): sequencing the most valuable type-strain genomes for metagenomic binning, comparative biology and taxonomic classification.</title>
        <authorList>
            <person name="Goeker M."/>
        </authorList>
    </citation>
    <scope>NUCLEOTIDE SEQUENCE</scope>
    <source>
        <strain evidence="1">DSM 23947</strain>
    </source>
</reference>
<dbReference type="Pfam" id="PF20119">
    <property type="entry name" value="DUF6509"/>
    <property type="match status" value="1"/>
</dbReference>
<keyword evidence="2" id="KW-1185">Reference proteome</keyword>
<comment type="caution">
    <text evidence="1">The sequence shown here is derived from an EMBL/GenBank/DDBJ whole genome shotgun (WGS) entry which is preliminary data.</text>
</comment>
<protein>
    <recommendedName>
        <fullName evidence="3">Pullulanase</fullName>
    </recommendedName>
</protein>
<evidence type="ECO:0000313" key="2">
    <source>
        <dbReference type="Proteomes" id="UP001237207"/>
    </source>
</evidence>
<dbReference type="AlphaFoldDB" id="A0AAJ1T0L1"/>
<name>A0AAJ1T0L1_9BACI</name>
<dbReference type="Proteomes" id="UP001237207">
    <property type="component" value="Unassembled WGS sequence"/>
</dbReference>
<proteinExistence type="predicted"/>
<organism evidence="1 2">
    <name type="scientific">Oikeobacillus pervagus</name>
    <dbReference type="NCBI Taxonomy" id="1325931"/>
    <lineage>
        <taxon>Bacteria</taxon>
        <taxon>Bacillati</taxon>
        <taxon>Bacillota</taxon>
        <taxon>Bacilli</taxon>
        <taxon>Bacillales</taxon>
        <taxon>Bacillaceae</taxon>
        <taxon>Oikeobacillus</taxon>
    </lineage>
</organism>
<gene>
    <name evidence="1" type="ORF">J2S13_002811</name>
</gene>
<dbReference type="InterPro" id="IPR045424">
    <property type="entry name" value="DUF6509"/>
</dbReference>
<dbReference type="EMBL" id="JAUSUC010000045">
    <property type="protein sequence ID" value="MDQ0216353.1"/>
    <property type="molecule type" value="Genomic_DNA"/>
</dbReference>
<dbReference type="RefSeq" id="WP_307258359.1">
    <property type="nucleotide sequence ID" value="NZ_JAUSUC010000045.1"/>
</dbReference>
<accession>A0AAJ1T0L1</accession>
<sequence>MKIMNHSIELLHDPFGILSGDRYEFIIDVEVAEDDELYSEYGVYIKVLYVVEEEKEGILQYHMYERTTDQYQDFLLEQEEENMLEQFCKEQISNF</sequence>
<evidence type="ECO:0008006" key="3">
    <source>
        <dbReference type="Google" id="ProtNLM"/>
    </source>
</evidence>
<evidence type="ECO:0000313" key="1">
    <source>
        <dbReference type="EMBL" id="MDQ0216353.1"/>
    </source>
</evidence>